<name>A0A2J9PLB5_9LACT</name>
<protein>
    <submittedName>
        <fullName evidence="1">Uncharacterized protein</fullName>
    </submittedName>
</protein>
<comment type="caution">
    <text evidence="1">The sequence shown here is derived from an EMBL/GenBank/DDBJ whole genome shotgun (WGS) entry which is preliminary data.</text>
</comment>
<dbReference type="Proteomes" id="UP000192813">
    <property type="component" value="Unassembled WGS sequence"/>
</dbReference>
<organism evidence="1 2">
    <name type="scientific">Aerococcus viridans</name>
    <dbReference type="NCBI Taxonomy" id="1377"/>
    <lineage>
        <taxon>Bacteria</taxon>
        <taxon>Bacillati</taxon>
        <taxon>Bacillota</taxon>
        <taxon>Bacilli</taxon>
        <taxon>Lactobacillales</taxon>
        <taxon>Aerococcaceae</taxon>
        <taxon>Aerococcus</taxon>
    </lineage>
</organism>
<reference evidence="2" key="1">
    <citation type="submission" date="2017-12" db="EMBL/GenBank/DDBJ databases">
        <title>FDA dAtabase for Regulatory Grade micrObial Sequences (FDA-ARGOS): Supporting development and validation of Infectious Disease Dx tests.</title>
        <authorList>
            <person name="Hoffmann M."/>
            <person name="Allard M."/>
            <person name="Evans P."/>
            <person name="Brown E."/>
            <person name="Tallon L."/>
            <person name="Sadzewicz L."/>
            <person name="Sengamalay N."/>
            <person name="Ott S."/>
            <person name="Godinez A."/>
            <person name="Nagaraj S."/>
            <person name="Vavikolanu K."/>
            <person name="Aluvathingal J."/>
            <person name="Nadendla S."/>
            <person name="Sichtig H."/>
        </authorList>
    </citation>
    <scope>NUCLEOTIDE SEQUENCE [LARGE SCALE GENOMIC DNA]</scope>
    <source>
        <strain evidence="2">FDAARGOS_249</strain>
    </source>
</reference>
<proteinExistence type="predicted"/>
<evidence type="ECO:0000313" key="2">
    <source>
        <dbReference type="Proteomes" id="UP000192813"/>
    </source>
</evidence>
<gene>
    <name evidence="1" type="ORF">A6J77_002050</name>
</gene>
<sequence>MSRVVMQVIASESEFGEIRCLPVMKMSSEHLVSESWLDGWDRYFFQYVRYLLDKRLLARAI</sequence>
<dbReference type="EMBL" id="NBTM02000001">
    <property type="protein sequence ID" value="PNL91097.1"/>
    <property type="molecule type" value="Genomic_DNA"/>
</dbReference>
<dbReference type="AlphaFoldDB" id="A0A2J9PLB5"/>
<evidence type="ECO:0000313" key="1">
    <source>
        <dbReference type="EMBL" id="PNL91097.1"/>
    </source>
</evidence>
<accession>A0A2J9PLB5</accession>